<evidence type="ECO:0000313" key="4">
    <source>
        <dbReference type="Proteomes" id="UP000316598"/>
    </source>
</evidence>
<name>A0A5C5WLS9_9BACT</name>
<keyword evidence="1" id="KW-0812">Transmembrane</keyword>
<dbReference type="InterPro" id="IPR035901">
    <property type="entry name" value="GIY-YIG_endonuc_sf"/>
</dbReference>
<organism evidence="3 4">
    <name type="scientific">Rubripirellula amarantea</name>
    <dbReference type="NCBI Taxonomy" id="2527999"/>
    <lineage>
        <taxon>Bacteria</taxon>
        <taxon>Pseudomonadati</taxon>
        <taxon>Planctomycetota</taxon>
        <taxon>Planctomycetia</taxon>
        <taxon>Pirellulales</taxon>
        <taxon>Pirellulaceae</taxon>
        <taxon>Rubripirellula</taxon>
    </lineage>
</organism>
<evidence type="ECO:0000313" key="3">
    <source>
        <dbReference type="EMBL" id="TWT51089.1"/>
    </source>
</evidence>
<sequence>MQLVPNVAVSSVIAKSPNTLSVKNFIATVFVVIASMILGLTLPMAMVRATDTLGSNLGDKLTGPLLDRVLADQANGFSTDEVMIRDDLRAGFLKELGQQLNQPIAREQEAEVFLSLLNARKAGKLTYRATKRSPRIDENVDAIAEIAVRAVTDRHRVSMDTLLADAEMREELQHEVTLIAKGIDAYAIRKSVLSLRKKRALRPELVLQVADWQREVMTWSLAELTTKLKADEVPHLPGIYMFRTEAGYLYIGEAVDLSDRLTQHTSGSDRVSLAEHLRTAEQGDVTVELHVFPKDSPAKRVTVRRAYESELIRSRHPKLNVRP</sequence>
<keyword evidence="1" id="KW-1133">Transmembrane helix</keyword>
<evidence type="ECO:0000256" key="1">
    <source>
        <dbReference type="SAM" id="Phobius"/>
    </source>
</evidence>
<dbReference type="OrthoDB" id="272478at2"/>
<accession>A0A5C5WLS9</accession>
<feature type="domain" description="GIY-YIG" evidence="2">
    <location>
        <begin position="235"/>
        <end position="321"/>
    </location>
</feature>
<reference evidence="3 4" key="1">
    <citation type="submission" date="2019-02" db="EMBL/GenBank/DDBJ databases">
        <title>Deep-cultivation of Planctomycetes and their phenomic and genomic characterization uncovers novel biology.</title>
        <authorList>
            <person name="Wiegand S."/>
            <person name="Jogler M."/>
            <person name="Boedeker C."/>
            <person name="Pinto D."/>
            <person name="Vollmers J."/>
            <person name="Rivas-Marin E."/>
            <person name="Kohn T."/>
            <person name="Peeters S.H."/>
            <person name="Heuer A."/>
            <person name="Rast P."/>
            <person name="Oberbeckmann S."/>
            <person name="Bunk B."/>
            <person name="Jeske O."/>
            <person name="Meyerdierks A."/>
            <person name="Storesund J.E."/>
            <person name="Kallscheuer N."/>
            <person name="Luecker S."/>
            <person name="Lage O.M."/>
            <person name="Pohl T."/>
            <person name="Merkel B.J."/>
            <person name="Hornburger P."/>
            <person name="Mueller R.-W."/>
            <person name="Bruemmer F."/>
            <person name="Labrenz M."/>
            <person name="Spormann A.M."/>
            <person name="Op Den Camp H."/>
            <person name="Overmann J."/>
            <person name="Amann R."/>
            <person name="Jetten M.S.M."/>
            <person name="Mascher T."/>
            <person name="Medema M.H."/>
            <person name="Devos D.P."/>
            <person name="Kaster A.-K."/>
            <person name="Ovreas L."/>
            <person name="Rohde M."/>
            <person name="Galperin M.Y."/>
            <person name="Jogler C."/>
        </authorList>
    </citation>
    <scope>NUCLEOTIDE SEQUENCE [LARGE SCALE GENOMIC DNA]</scope>
    <source>
        <strain evidence="3 4">Pla22</strain>
    </source>
</reference>
<protein>
    <recommendedName>
        <fullName evidence="2">GIY-YIG domain-containing protein</fullName>
    </recommendedName>
</protein>
<dbReference type="AlphaFoldDB" id="A0A5C5WLS9"/>
<dbReference type="Pfam" id="PF01541">
    <property type="entry name" value="GIY-YIG"/>
    <property type="match status" value="1"/>
</dbReference>
<dbReference type="RefSeq" id="WP_146516200.1">
    <property type="nucleotide sequence ID" value="NZ_SJPI01000002.1"/>
</dbReference>
<dbReference type="Gene3D" id="3.40.1440.10">
    <property type="entry name" value="GIY-YIG endonuclease"/>
    <property type="match status" value="1"/>
</dbReference>
<comment type="caution">
    <text evidence="3">The sequence shown here is derived from an EMBL/GenBank/DDBJ whole genome shotgun (WGS) entry which is preliminary data.</text>
</comment>
<keyword evidence="4" id="KW-1185">Reference proteome</keyword>
<dbReference type="EMBL" id="SJPI01000002">
    <property type="protein sequence ID" value="TWT51089.1"/>
    <property type="molecule type" value="Genomic_DNA"/>
</dbReference>
<dbReference type="PROSITE" id="PS50164">
    <property type="entry name" value="GIY_YIG"/>
    <property type="match status" value="1"/>
</dbReference>
<dbReference type="Proteomes" id="UP000316598">
    <property type="component" value="Unassembled WGS sequence"/>
</dbReference>
<proteinExistence type="predicted"/>
<gene>
    <name evidence="3" type="ORF">Pla22_38660</name>
</gene>
<dbReference type="InterPro" id="IPR000305">
    <property type="entry name" value="GIY-YIG_endonuc"/>
</dbReference>
<feature type="transmembrane region" description="Helical" evidence="1">
    <location>
        <begin position="25"/>
        <end position="47"/>
    </location>
</feature>
<keyword evidence="1" id="KW-0472">Membrane</keyword>
<evidence type="ECO:0000259" key="2">
    <source>
        <dbReference type="PROSITE" id="PS50164"/>
    </source>
</evidence>
<dbReference type="SUPFAM" id="SSF82771">
    <property type="entry name" value="GIY-YIG endonuclease"/>
    <property type="match status" value="1"/>
</dbReference>